<keyword evidence="1" id="KW-0812">Transmembrane</keyword>
<reference evidence="2" key="2">
    <citation type="journal article" date="2015" name="Fish Shellfish Immunol.">
        <title>Early steps in the European eel (Anguilla anguilla)-Vibrio vulnificus interaction in the gills: Role of the RtxA13 toxin.</title>
        <authorList>
            <person name="Callol A."/>
            <person name="Pajuelo D."/>
            <person name="Ebbesson L."/>
            <person name="Teles M."/>
            <person name="MacKenzie S."/>
            <person name="Amaro C."/>
        </authorList>
    </citation>
    <scope>NUCLEOTIDE SEQUENCE</scope>
</reference>
<dbReference type="EMBL" id="GBXM01016595">
    <property type="protein sequence ID" value="JAH91982.1"/>
    <property type="molecule type" value="Transcribed_RNA"/>
</dbReference>
<protein>
    <submittedName>
        <fullName evidence="2">Uncharacterized protein</fullName>
    </submittedName>
</protein>
<accession>A0A0E9WNQ0</accession>
<sequence>MTTYIQFYAAVSHLQAYANEMPVKLFLQVILVFDFDAIGYVLQYFEISLLQMLKYLV</sequence>
<evidence type="ECO:0000313" key="2">
    <source>
        <dbReference type="EMBL" id="JAH91982.1"/>
    </source>
</evidence>
<feature type="transmembrane region" description="Helical" evidence="1">
    <location>
        <begin position="25"/>
        <end position="45"/>
    </location>
</feature>
<name>A0A0E9WNQ0_ANGAN</name>
<organism evidence="2">
    <name type="scientific">Anguilla anguilla</name>
    <name type="common">European freshwater eel</name>
    <name type="synonym">Muraena anguilla</name>
    <dbReference type="NCBI Taxonomy" id="7936"/>
    <lineage>
        <taxon>Eukaryota</taxon>
        <taxon>Metazoa</taxon>
        <taxon>Chordata</taxon>
        <taxon>Craniata</taxon>
        <taxon>Vertebrata</taxon>
        <taxon>Euteleostomi</taxon>
        <taxon>Actinopterygii</taxon>
        <taxon>Neopterygii</taxon>
        <taxon>Teleostei</taxon>
        <taxon>Anguilliformes</taxon>
        <taxon>Anguillidae</taxon>
        <taxon>Anguilla</taxon>
    </lineage>
</organism>
<reference evidence="2" key="1">
    <citation type="submission" date="2014-11" db="EMBL/GenBank/DDBJ databases">
        <authorList>
            <person name="Amaro Gonzalez C."/>
        </authorList>
    </citation>
    <scope>NUCLEOTIDE SEQUENCE</scope>
</reference>
<keyword evidence="1" id="KW-1133">Transmembrane helix</keyword>
<proteinExistence type="predicted"/>
<dbReference type="AlphaFoldDB" id="A0A0E9WNQ0"/>
<evidence type="ECO:0000256" key="1">
    <source>
        <dbReference type="SAM" id="Phobius"/>
    </source>
</evidence>
<keyword evidence="1" id="KW-0472">Membrane</keyword>